<dbReference type="CDD" id="cd15831">
    <property type="entry name" value="BTAD"/>
    <property type="match status" value="1"/>
</dbReference>
<dbReference type="SMART" id="SM00862">
    <property type="entry name" value="Trans_reg_C"/>
    <property type="match status" value="1"/>
</dbReference>
<keyword evidence="4" id="KW-0804">Transcription</keyword>
<evidence type="ECO:0000313" key="9">
    <source>
        <dbReference type="Proteomes" id="UP000199385"/>
    </source>
</evidence>
<dbReference type="RefSeq" id="WP_157740372.1">
    <property type="nucleotide sequence ID" value="NZ_LT594323.1"/>
</dbReference>
<dbReference type="InterPro" id="IPR001867">
    <property type="entry name" value="OmpR/PhoB-type_DNA-bd"/>
</dbReference>
<keyword evidence="3 5" id="KW-0238">DNA-binding</keyword>
<dbReference type="Pfam" id="PF13374">
    <property type="entry name" value="TPR_10"/>
    <property type="match status" value="1"/>
</dbReference>
<evidence type="ECO:0000256" key="5">
    <source>
        <dbReference type="PROSITE-ProRule" id="PRU01091"/>
    </source>
</evidence>
<evidence type="ECO:0000313" key="8">
    <source>
        <dbReference type="EMBL" id="SBT49644.1"/>
    </source>
</evidence>
<dbReference type="Gene3D" id="1.25.40.10">
    <property type="entry name" value="Tetratricopeptide repeat domain"/>
    <property type="match status" value="3"/>
</dbReference>
<dbReference type="GO" id="GO:0003677">
    <property type="term" value="F:DNA binding"/>
    <property type="evidence" value="ECO:0007669"/>
    <property type="project" value="UniProtKB-UniRule"/>
</dbReference>
<dbReference type="InterPro" id="IPR042197">
    <property type="entry name" value="Apaf_helical"/>
</dbReference>
<feature type="DNA-binding region" description="OmpR/PhoB-type" evidence="5">
    <location>
        <begin position="1"/>
        <end position="92"/>
    </location>
</feature>
<dbReference type="SUPFAM" id="SSF46894">
    <property type="entry name" value="C-terminal effector domain of the bipartite response regulators"/>
    <property type="match status" value="1"/>
</dbReference>
<evidence type="ECO:0000256" key="3">
    <source>
        <dbReference type="ARBA" id="ARBA00023125"/>
    </source>
</evidence>
<evidence type="ECO:0000259" key="7">
    <source>
        <dbReference type="PROSITE" id="PS51755"/>
    </source>
</evidence>
<sequence>MEIRVLGGLAVTVDGRDLPLGTPKQQLVLGMLALHTGRAVTVESLVDELWPEEPPRSAVANVRTYAANLRRTFEKHRGPNLSRLGGAYRLESTTETVDAFRFTRYVEAAERAWAAGDMAAVRASLGRGDELWGGPLLAGTTTGPVLAARRAALDEQRLSAVELRARLDLRTGRFRAAISSLTDHLATHPYREQAHALLVRALYADGDPAEALAAARRAEQALLDHLGIAAGPELKLLRRRILNREPLPEPVQPDSEARPPAPRRDVDRPGGAAGPARVNRLPRLMVDFVGRRELMAQLVAELAAAAGNNSPVRVIDGMAGSGKTSFAVQVAHRLAGSHPDAQLFIDLRGHAEGVPVDPPEALTALLRQLGVPAGRIPTDHALRTELWQAELGARRAVVVLDNAASSEQVAPLLPDVPGAVVLVTSRRRLSLGPPVPLPALTPQEAVELLARTAGAARVEAEPQAAAEVVRCCGHLPLAIRLAGGRLLHRPTWRVADLARRLSSGTTVLRQLAVEQQTVASAFTASYEPLGEPLKRMFRLLSVHPGGWFDAPMAAALADLPLDRADCLLEELLDQHLIEEAEPGRYRLHDLMRQYSVELSRGPQEADDRAAAGRRLLDHVLHEVAGRGEDLEPVVLSRHLRLDPPGRPDLLGSTEPADVEWLERERANLVSLIKFAVEGPDPEYGWRLARAMWRFCYIRGYFDDILATHHAGLVAAERSGDRAAQAMMHNYLASAYTRTGGYLDAQRNLEAAVSAARELRDHFNEHRYRANLVVIHWLTGELERAVDLARQLLRERPGGVAVESPLALANLGIALTALGRYPEAQQAHRLHLYIGRCRGNLYDVANALGHLGAVENRLGNHHKAIRLTTASLRLRTRTGHRYAEAEVRNDLGIAYRRLGRLAEARAQHELALDLAVDSGERHVQAAALNDLGATLALLGDSAAAVDAHRRALELATRITHRYEQGRALAFLADHLDEPNPEAARRHRRRALVIFQRLRVPERTALERRLAEPVPEPEPEPTGTTAEPG</sequence>
<dbReference type="PRINTS" id="PR00364">
    <property type="entry name" value="DISEASERSIST"/>
</dbReference>
<dbReference type="InterPro" id="IPR027417">
    <property type="entry name" value="P-loop_NTPase"/>
</dbReference>
<dbReference type="InterPro" id="IPR051677">
    <property type="entry name" value="AfsR-DnrI-RedD_regulator"/>
</dbReference>
<accession>A0A1A9A0C0</accession>
<dbReference type="GO" id="GO:0000160">
    <property type="term" value="P:phosphorelay signal transduction system"/>
    <property type="evidence" value="ECO:0007669"/>
    <property type="project" value="InterPro"/>
</dbReference>
<dbReference type="Gene3D" id="3.40.50.300">
    <property type="entry name" value="P-loop containing nucleotide triphosphate hydrolases"/>
    <property type="match status" value="1"/>
</dbReference>
<organism evidence="8 9">
    <name type="scientific">Micromonospora auratinigra</name>
    <dbReference type="NCBI Taxonomy" id="261654"/>
    <lineage>
        <taxon>Bacteria</taxon>
        <taxon>Bacillati</taxon>
        <taxon>Actinomycetota</taxon>
        <taxon>Actinomycetes</taxon>
        <taxon>Micromonosporales</taxon>
        <taxon>Micromonosporaceae</taxon>
        <taxon>Micromonospora</taxon>
    </lineage>
</organism>
<dbReference type="Pfam" id="PF13424">
    <property type="entry name" value="TPR_12"/>
    <property type="match status" value="1"/>
</dbReference>
<dbReference type="InterPro" id="IPR005158">
    <property type="entry name" value="BTAD"/>
</dbReference>
<evidence type="ECO:0000256" key="2">
    <source>
        <dbReference type="ARBA" id="ARBA00023015"/>
    </source>
</evidence>
<reference evidence="9" key="1">
    <citation type="submission" date="2016-06" db="EMBL/GenBank/DDBJ databases">
        <authorList>
            <person name="Varghese N."/>
            <person name="Submissions Spin"/>
        </authorList>
    </citation>
    <scope>NUCLEOTIDE SEQUENCE [LARGE SCALE GENOMIC DNA]</scope>
    <source>
        <strain evidence="9">DSM 44815</strain>
    </source>
</reference>
<dbReference type="GO" id="GO:0043531">
    <property type="term" value="F:ADP binding"/>
    <property type="evidence" value="ECO:0007669"/>
    <property type="project" value="InterPro"/>
</dbReference>
<keyword evidence="9" id="KW-1185">Reference proteome</keyword>
<dbReference type="SMART" id="SM00028">
    <property type="entry name" value="TPR"/>
    <property type="match status" value="6"/>
</dbReference>
<feature type="region of interest" description="Disordered" evidence="6">
    <location>
        <begin position="1004"/>
        <end position="1027"/>
    </location>
</feature>
<dbReference type="Gene3D" id="1.10.8.430">
    <property type="entry name" value="Helical domain of apoptotic protease-activating factors"/>
    <property type="match status" value="1"/>
</dbReference>
<comment type="similarity">
    <text evidence="1">Belongs to the AfsR/DnrI/RedD regulatory family.</text>
</comment>
<dbReference type="STRING" id="261654.GA0070611_4494"/>
<dbReference type="PROSITE" id="PS51755">
    <property type="entry name" value="OMPR_PHOB"/>
    <property type="match status" value="1"/>
</dbReference>
<protein>
    <submittedName>
        <fullName evidence="8">DNA-binding transcriptional activator of the SARP family</fullName>
    </submittedName>
</protein>
<dbReference type="PANTHER" id="PTHR35807:SF1">
    <property type="entry name" value="TRANSCRIPTIONAL REGULATOR REDD"/>
    <property type="match status" value="1"/>
</dbReference>
<dbReference type="GO" id="GO:0006355">
    <property type="term" value="P:regulation of DNA-templated transcription"/>
    <property type="evidence" value="ECO:0007669"/>
    <property type="project" value="InterPro"/>
</dbReference>
<dbReference type="Pfam" id="PF00486">
    <property type="entry name" value="Trans_reg_C"/>
    <property type="match status" value="1"/>
</dbReference>
<keyword evidence="2" id="KW-0805">Transcription regulation</keyword>
<name>A0A1A9A0C0_9ACTN</name>
<dbReference type="Proteomes" id="UP000199385">
    <property type="component" value="Chromosome I"/>
</dbReference>
<dbReference type="Gene3D" id="1.10.10.10">
    <property type="entry name" value="Winged helix-like DNA-binding domain superfamily/Winged helix DNA-binding domain"/>
    <property type="match status" value="1"/>
</dbReference>
<dbReference type="EMBL" id="LT594323">
    <property type="protein sequence ID" value="SBT49644.1"/>
    <property type="molecule type" value="Genomic_DNA"/>
</dbReference>
<dbReference type="PANTHER" id="PTHR35807">
    <property type="entry name" value="TRANSCRIPTIONAL REGULATOR REDD-RELATED"/>
    <property type="match status" value="1"/>
</dbReference>
<evidence type="ECO:0000256" key="4">
    <source>
        <dbReference type="ARBA" id="ARBA00023163"/>
    </source>
</evidence>
<evidence type="ECO:0000256" key="6">
    <source>
        <dbReference type="SAM" id="MobiDB-lite"/>
    </source>
</evidence>
<feature type="domain" description="OmpR/PhoB-type" evidence="7">
    <location>
        <begin position="1"/>
        <end position="92"/>
    </location>
</feature>
<dbReference type="PATRIC" id="fig|261654.4.peg.4554"/>
<dbReference type="InterPro" id="IPR011990">
    <property type="entry name" value="TPR-like_helical_dom_sf"/>
</dbReference>
<dbReference type="Pfam" id="PF03704">
    <property type="entry name" value="BTAD"/>
    <property type="match status" value="1"/>
</dbReference>
<dbReference type="AlphaFoldDB" id="A0A1A9A0C0"/>
<dbReference type="SUPFAM" id="SSF48452">
    <property type="entry name" value="TPR-like"/>
    <property type="match status" value="3"/>
</dbReference>
<evidence type="ECO:0000256" key="1">
    <source>
        <dbReference type="ARBA" id="ARBA00005820"/>
    </source>
</evidence>
<dbReference type="SMART" id="SM01043">
    <property type="entry name" value="BTAD"/>
    <property type="match status" value="1"/>
</dbReference>
<feature type="region of interest" description="Disordered" evidence="6">
    <location>
        <begin position="245"/>
        <end position="276"/>
    </location>
</feature>
<dbReference type="OrthoDB" id="7628974at2"/>
<dbReference type="SUPFAM" id="SSF52540">
    <property type="entry name" value="P-loop containing nucleoside triphosphate hydrolases"/>
    <property type="match status" value="1"/>
</dbReference>
<dbReference type="InterPro" id="IPR019734">
    <property type="entry name" value="TPR_rpt"/>
</dbReference>
<gene>
    <name evidence="8" type="ORF">GA0070611_4494</name>
</gene>
<proteinExistence type="inferred from homology"/>
<dbReference type="InterPro" id="IPR036388">
    <property type="entry name" value="WH-like_DNA-bd_sf"/>
</dbReference>
<dbReference type="InterPro" id="IPR016032">
    <property type="entry name" value="Sig_transdc_resp-reg_C-effctor"/>
</dbReference>